<proteinExistence type="predicted"/>
<sequence length="104" mass="11879">MVTIILKITNPSVYFVSERRYIVHSGLLVGLFLITAATTSFINHFYATANESCAEHIVLRKGTGGTRYKEHFIFINTDNHKEERFTIKKAFYNELSEGGKLNYA</sequence>
<accession>A0ABS8MX37</accession>
<feature type="transmembrane region" description="Helical" evidence="1">
    <location>
        <begin position="21"/>
        <end position="42"/>
    </location>
</feature>
<dbReference type="Proteomes" id="UP001430919">
    <property type="component" value="Unassembled WGS sequence"/>
</dbReference>
<protein>
    <submittedName>
        <fullName evidence="2">Uncharacterized protein</fullName>
    </submittedName>
</protein>
<keyword evidence="1" id="KW-0472">Membrane</keyword>
<name>A0ABS8MX37_9FLAO</name>
<evidence type="ECO:0000313" key="2">
    <source>
        <dbReference type="EMBL" id="MCC9073344.1"/>
    </source>
</evidence>
<comment type="caution">
    <text evidence="2">The sequence shown here is derived from an EMBL/GenBank/DDBJ whole genome shotgun (WGS) entry which is preliminary data.</text>
</comment>
<gene>
    <name evidence="2" type="ORF">LNQ49_17335</name>
</gene>
<reference evidence="2" key="1">
    <citation type="submission" date="2021-11" db="EMBL/GenBank/DDBJ databases">
        <title>Description of novel Flavobacterium species.</title>
        <authorList>
            <person name="Saticioglu I.B."/>
            <person name="Ay H."/>
            <person name="Altun S."/>
            <person name="Duman M."/>
        </authorList>
    </citation>
    <scope>NUCLEOTIDE SEQUENCE</scope>
    <source>
        <strain evidence="2">F-65</strain>
    </source>
</reference>
<organism evidence="2 3">
    <name type="scientific">Flavobacterium pisciphilum</name>
    <dbReference type="NCBI Taxonomy" id="2893755"/>
    <lineage>
        <taxon>Bacteria</taxon>
        <taxon>Pseudomonadati</taxon>
        <taxon>Bacteroidota</taxon>
        <taxon>Flavobacteriia</taxon>
        <taxon>Flavobacteriales</taxon>
        <taxon>Flavobacteriaceae</taxon>
        <taxon>Flavobacterium</taxon>
    </lineage>
</organism>
<keyword evidence="1" id="KW-0812">Transmembrane</keyword>
<evidence type="ECO:0000313" key="3">
    <source>
        <dbReference type="Proteomes" id="UP001430919"/>
    </source>
</evidence>
<dbReference type="RefSeq" id="WP_229990279.1">
    <property type="nucleotide sequence ID" value="NZ_JAJJMO010000001.1"/>
</dbReference>
<keyword evidence="3" id="KW-1185">Reference proteome</keyword>
<keyword evidence="1" id="KW-1133">Transmembrane helix</keyword>
<dbReference type="EMBL" id="JAJJMO010000001">
    <property type="protein sequence ID" value="MCC9073344.1"/>
    <property type="molecule type" value="Genomic_DNA"/>
</dbReference>
<evidence type="ECO:0000256" key="1">
    <source>
        <dbReference type="SAM" id="Phobius"/>
    </source>
</evidence>